<gene>
    <name evidence="2" type="ORF">METZ01_LOCUS271180</name>
</gene>
<reference evidence="2" key="1">
    <citation type="submission" date="2018-05" db="EMBL/GenBank/DDBJ databases">
        <authorList>
            <person name="Lanie J.A."/>
            <person name="Ng W.-L."/>
            <person name="Kazmierczak K.M."/>
            <person name="Andrzejewski T.M."/>
            <person name="Davidsen T.M."/>
            <person name="Wayne K.J."/>
            <person name="Tettelin H."/>
            <person name="Glass J.I."/>
            <person name="Rusch D."/>
            <person name="Podicherti R."/>
            <person name="Tsui H.-C.T."/>
            <person name="Winkler M.E."/>
        </authorList>
    </citation>
    <scope>NUCLEOTIDE SEQUENCE</scope>
</reference>
<dbReference type="InterPro" id="IPR011008">
    <property type="entry name" value="Dimeric_a/b-barrel"/>
</dbReference>
<dbReference type="InterPro" id="IPR010753">
    <property type="entry name" value="DUF1330"/>
</dbReference>
<evidence type="ECO:0000259" key="1">
    <source>
        <dbReference type="Pfam" id="PF07045"/>
    </source>
</evidence>
<sequence length="97" mass="10904">MKKAYWVGIVNVKNHDEYKKYTDIAGPAIIASGAKILSRGGKIVNLEGQKFGRIVIIEFPSIDHAEKFYISEEYRSALQYVTEEVADRLLNIAEGLT</sequence>
<dbReference type="EMBL" id="UINC01077829">
    <property type="protein sequence ID" value="SVC18326.1"/>
    <property type="molecule type" value="Genomic_DNA"/>
</dbReference>
<feature type="domain" description="DUF1330" evidence="1">
    <location>
        <begin position="3"/>
        <end position="95"/>
    </location>
</feature>
<protein>
    <recommendedName>
        <fullName evidence="1">DUF1330 domain-containing protein</fullName>
    </recommendedName>
</protein>
<dbReference type="PANTHER" id="PTHR41521:SF4">
    <property type="entry name" value="BLR0684 PROTEIN"/>
    <property type="match status" value="1"/>
</dbReference>
<proteinExistence type="predicted"/>
<dbReference type="PANTHER" id="PTHR41521">
    <property type="match status" value="1"/>
</dbReference>
<evidence type="ECO:0000313" key="2">
    <source>
        <dbReference type="EMBL" id="SVC18326.1"/>
    </source>
</evidence>
<dbReference type="Gene3D" id="3.30.70.100">
    <property type="match status" value="1"/>
</dbReference>
<dbReference type="Pfam" id="PF07045">
    <property type="entry name" value="DUF1330"/>
    <property type="match status" value="1"/>
</dbReference>
<organism evidence="2">
    <name type="scientific">marine metagenome</name>
    <dbReference type="NCBI Taxonomy" id="408172"/>
    <lineage>
        <taxon>unclassified sequences</taxon>
        <taxon>metagenomes</taxon>
        <taxon>ecological metagenomes</taxon>
    </lineage>
</organism>
<dbReference type="SUPFAM" id="SSF54909">
    <property type="entry name" value="Dimeric alpha+beta barrel"/>
    <property type="match status" value="1"/>
</dbReference>
<name>A0A382K2U8_9ZZZZ</name>
<accession>A0A382K2U8</accession>
<dbReference type="AlphaFoldDB" id="A0A382K2U8"/>